<dbReference type="Gene3D" id="3.40.50.1820">
    <property type="entry name" value="alpha/beta hydrolase"/>
    <property type="match status" value="1"/>
</dbReference>
<feature type="domain" description="AB hydrolase-1" evidence="1">
    <location>
        <begin position="23"/>
        <end position="268"/>
    </location>
</feature>
<organism evidence="2 3">
    <name type="scientific">Gordonia humi</name>
    <dbReference type="NCBI Taxonomy" id="686429"/>
    <lineage>
        <taxon>Bacteria</taxon>
        <taxon>Bacillati</taxon>
        <taxon>Actinomycetota</taxon>
        <taxon>Actinomycetes</taxon>
        <taxon>Mycobacteriales</taxon>
        <taxon>Gordoniaceae</taxon>
        <taxon>Gordonia</taxon>
    </lineage>
</organism>
<gene>
    <name evidence="2" type="ORF">BKA16_003618</name>
</gene>
<keyword evidence="3" id="KW-1185">Reference proteome</keyword>
<reference evidence="2 3" key="1">
    <citation type="submission" date="2020-08" db="EMBL/GenBank/DDBJ databases">
        <title>Sequencing the genomes of 1000 actinobacteria strains.</title>
        <authorList>
            <person name="Klenk H.-P."/>
        </authorList>
    </citation>
    <scope>NUCLEOTIDE SEQUENCE [LARGE SCALE GENOMIC DNA]</scope>
    <source>
        <strain evidence="2 3">DSM 45298</strain>
    </source>
</reference>
<dbReference type="SUPFAM" id="SSF53474">
    <property type="entry name" value="alpha/beta-Hydrolases"/>
    <property type="match status" value="1"/>
</dbReference>
<dbReference type="Proteomes" id="UP000551501">
    <property type="component" value="Unassembled WGS sequence"/>
</dbReference>
<dbReference type="InterPro" id="IPR000073">
    <property type="entry name" value="AB_hydrolase_1"/>
</dbReference>
<proteinExistence type="predicted"/>
<evidence type="ECO:0000313" key="3">
    <source>
        <dbReference type="Proteomes" id="UP000551501"/>
    </source>
</evidence>
<comment type="caution">
    <text evidence="2">The sequence shown here is derived from an EMBL/GenBank/DDBJ whole genome shotgun (WGS) entry which is preliminary data.</text>
</comment>
<dbReference type="AlphaFoldDB" id="A0A840F594"/>
<sequence>MPTIDLPAGPIDYTDTGGDGPVLVFGHGLLMNETQWRKVIPLLDGCRCIAPTWPLGAHRRPMRRDADLTQSGVAAIIGDFLDALDLREVTLVLNDWGGGQFIVSEGRDGRLARLVLASCEAYDNFPPKPARPAAALCRIPGGAWLLMQSTRTALFRHSERAYGALSKRRIPDEVMDDWFAPALRDAAVRRDLAKFVTGTPSKATLDAWHRDVVAFDRPVLLLWAVEDPMMPIGHARRMAGEFGDARLVEIDDSWTLLPEDQPERVAAALSEFVGG</sequence>
<dbReference type="GO" id="GO:0003824">
    <property type="term" value="F:catalytic activity"/>
    <property type="evidence" value="ECO:0007669"/>
    <property type="project" value="UniProtKB-ARBA"/>
</dbReference>
<accession>A0A840F594</accession>
<evidence type="ECO:0000313" key="2">
    <source>
        <dbReference type="EMBL" id="MBB4137066.1"/>
    </source>
</evidence>
<dbReference type="InterPro" id="IPR029058">
    <property type="entry name" value="AB_hydrolase_fold"/>
</dbReference>
<dbReference type="InterPro" id="IPR050266">
    <property type="entry name" value="AB_hydrolase_sf"/>
</dbReference>
<dbReference type="PANTHER" id="PTHR43798">
    <property type="entry name" value="MONOACYLGLYCEROL LIPASE"/>
    <property type="match status" value="1"/>
</dbReference>
<evidence type="ECO:0000259" key="1">
    <source>
        <dbReference type="Pfam" id="PF12697"/>
    </source>
</evidence>
<protein>
    <submittedName>
        <fullName evidence="2">Pimeloyl-ACP methyl ester carboxylesterase</fullName>
    </submittedName>
</protein>
<dbReference type="RefSeq" id="WP_183371970.1">
    <property type="nucleotide sequence ID" value="NZ_BAABHL010000126.1"/>
</dbReference>
<dbReference type="Pfam" id="PF12697">
    <property type="entry name" value="Abhydrolase_6"/>
    <property type="match status" value="1"/>
</dbReference>
<dbReference type="EMBL" id="JACIFP010000001">
    <property type="protein sequence ID" value="MBB4137066.1"/>
    <property type="molecule type" value="Genomic_DNA"/>
</dbReference>
<name>A0A840F594_9ACTN</name>